<reference evidence="1" key="2">
    <citation type="submission" date="2021-04" db="EMBL/GenBank/DDBJ databases">
        <authorList>
            <person name="Gilroy R."/>
        </authorList>
    </citation>
    <scope>NUCLEOTIDE SEQUENCE</scope>
    <source>
        <strain evidence="1">ChiBcec2-3848</strain>
    </source>
</reference>
<accession>A0A9D2TCQ7</accession>
<gene>
    <name evidence="1" type="ORF">H9753_08730</name>
</gene>
<proteinExistence type="predicted"/>
<dbReference type="Proteomes" id="UP000823886">
    <property type="component" value="Unassembled WGS sequence"/>
</dbReference>
<evidence type="ECO:0000313" key="2">
    <source>
        <dbReference type="Proteomes" id="UP000823886"/>
    </source>
</evidence>
<evidence type="ECO:0000313" key="1">
    <source>
        <dbReference type="EMBL" id="HJC63687.1"/>
    </source>
</evidence>
<reference evidence="1" key="1">
    <citation type="journal article" date="2021" name="PeerJ">
        <title>Extensive microbial diversity within the chicken gut microbiome revealed by metagenomics and culture.</title>
        <authorList>
            <person name="Gilroy R."/>
            <person name="Ravi A."/>
            <person name="Getino M."/>
            <person name="Pursley I."/>
            <person name="Horton D.L."/>
            <person name="Alikhan N.F."/>
            <person name="Baker D."/>
            <person name="Gharbi K."/>
            <person name="Hall N."/>
            <person name="Watson M."/>
            <person name="Adriaenssens E.M."/>
            <person name="Foster-Nyarko E."/>
            <person name="Jarju S."/>
            <person name="Secka A."/>
            <person name="Antonio M."/>
            <person name="Oren A."/>
            <person name="Chaudhuri R.R."/>
            <person name="La Ragione R."/>
            <person name="Hildebrand F."/>
            <person name="Pallen M.J."/>
        </authorList>
    </citation>
    <scope>NUCLEOTIDE SEQUENCE</scope>
    <source>
        <strain evidence="1">ChiBcec2-3848</strain>
    </source>
</reference>
<name>A0A9D2TCQ7_9FIRM</name>
<dbReference type="AlphaFoldDB" id="A0A9D2TCQ7"/>
<comment type="caution">
    <text evidence="1">The sequence shown here is derived from an EMBL/GenBank/DDBJ whole genome shotgun (WGS) entry which is preliminary data.</text>
</comment>
<protein>
    <submittedName>
        <fullName evidence="1">Uncharacterized protein</fullName>
    </submittedName>
</protein>
<organism evidence="1 2">
    <name type="scientific">Candidatus Blautia merdavium</name>
    <dbReference type="NCBI Taxonomy" id="2838494"/>
    <lineage>
        <taxon>Bacteria</taxon>
        <taxon>Bacillati</taxon>
        <taxon>Bacillota</taxon>
        <taxon>Clostridia</taxon>
        <taxon>Lachnospirales</taxon>
        <taxon>Lachnospiraceae</taxon>
        <taxon>Blautia</taxon>
    </lineage>
</organism>
<dbReference type="EMBL" id="DWVZ01000114">
    <property type="protein sequence ID" value="HJC63687.1"/>
    <property type="molecule type" value="Genomic_DNA"/>
</dbReference>
<sequence>MLKPNDSCWIIENNYKITTATAKYYSAGFYTLLLNSESAIRLKKHRVYETPEEAASNLKKEM</sequence>